<keyword evidence="2" id="KW-1185">Reference proteome</keyword>
<dbReference type="EMBL" id="JAGSHT010000005">
    <property type="protein sequence ID" value="MBZ2195477.1"/>
    <property type="molecule type" value="Genomic_DNA"/>
</dbReference>
<reference evidence="1 2" key="1">
    <citation type="submission" date="2021-04" db="EMBL/GenBank/DDBJ databases">
        <title>Ruania sp. nov., isolated from sandy soil of mangrove forest.</title>
        <authorList>
            <person name="Ge X."/>
            <person name="Huang R."/>
            <person name="Liu W."/>
        </authorList>
    </citation>
    <scope>NUCLEOTIDE SEQUENCE [LARGE SCALE GENOMIC DNA]</scope>
    <source>
        <strain evidence="1 2">N2-46</strain>
    </source>
</reference>
<organism evidence="1 2">
    <name type="scientific">Occultella gossypii</name>
    <dbReference type="NCBI Taxonomy" id="2800820"/>
    <lineage>
        <taxon>Bacteria</taxon>
        <taxon>Bacillati</taxon>
        <taxon>Actinomycetota</taxon>
        <taxon>Actinomycetes</taxon>
        <taxon>Micrococcales</taxon>
        <taxon>Ruaniaceae</taxon>
        <taxon>Occultella</taxon>
    </lineage>
</organism>
<dbReference type="Proteomes" id="UP000826651">
    <property type="component" value="Unassembled WGS sequence"/>
</dbReference>
<protein>
    <submittedName>
        <fullName evidence="1">Uncharacterized protein</fullName>
    </submittedName>
</protein>
<evidence type="ECO:0000313" key="2">
    <source>
        <dbReference type="Proteomes" id="UP000826651"/>
    </source>
</evidence>
<proteinExistence type="predicted"/>
<name>A0ABS7S5W8_9MICO</name>
<comment type="caution">
    <text evidence="1">The sequence shown here is derived from an EMBL/GenBank/DDBJ whole genome shotgun (WGS) entry which is preliminary data.</text>
</comment>
<accession>A0ABS7S5W8</accession>
<dbReference type="RefSeq" id="WP_223403457.1">
    <property type="nucleotide sequence ID" value="NZ_JAGSHT010000005.1"/>
</dbReference>
<gene>
    <name evidence="1" type="ORF">KCQ71_04890</name>
</gene>
<sequence length="375" mass="41520">MTEPDGGQPVGGRDVIRFNGKEYHFDLMNVSRLARLLDAITGTTAELAQVGIVSEARRRLRRRIEAEGLSKAPPPVDPTKTKAQQQAKRHHEYAAMRDLKDKWAPYVGVQLAGGVMNRPGLAAAFRTADQKLQQAVRTKTCLENRAELEKLFDTITVTYQAERIAAANLRSATSKRTVTTSDAIIHIRDHLDTKGLEGKKALQQELKGLDSEHQRLQRRDVRILDLRDGFDNLTEALNDLAERAVNLRLPGQKADGKDLSRYYNSHDAHNQVITNASPRILVPESNSAAITKGRNVIAAVQAGDQLIVAAKNHANSVSPIVTATRSQYHIRLSQGSTQIRLEAIETTQSVSHPTDATAPKKSLKFIDFKQIQFGH</sequence>
<evidence type="ECO:0000313" key="1">
    <source>
        <dbReference type="EMBL" id="MBZ2195477.1"/>
    </source>
</evidence>